<dbReference type="EMBL" id="JANAKD010000866">
    <property type="protein sequence ID" value="KAJ3487002.1"/>
    <property type="molecule type" value="Genomic_DNA"/>
</dbReference>
<comment type="caution">
    <text evidence="1">The sequence shown here is derived from an EMBL/GenBank/DDBJ whole genome shotgun (WGS) entry which is preliminary data.</text>
</comment>
<name>A0ACC1QRB1_9HYPO</name>
<dbReference type="Proteomes" id="UP001148737">
    <property type="component" value="Unassembled WGS sequence"/>
</dbReference>
<reference evidence="1" key="1">
    <citation type="submission" date="2022-07" db="EMBL/GenBank/DDBJ databases">
        <title>Genome Sequence of Lecanicillium saksenae.</title>
        <authorList>
            <person name="Buettner E."/>
        </authorList>
    </citation>
    <scope>NUCLEOTIDE SEQUENCE</scope>
    <source>
        <strain evidence="1">VT-O1</strain>
    </source>
</reference>
<evidence type="ECO:0000313" key="2">
    <source>
        <dbReference type="Proteomes" id="UP001148737"/>
    </source>
</evidence>
<gene>
    <name evidence="1" type="ORF">NLG97_g6502</name>
</gene>
<keyword evidence="2" id="KW-1185">Reference proteome</keyword>
<sequence>MDNLVKILATARAGPRGSDLPTTNDIFHSVALSVKEQMAEFDASHDFEHVLRVTALAQSIFAAEITHASSQLDLTAILLAALLHDITDKKYTKEGTGESILTDALHAAAVPAALSGKIIAVVNAVSYSTEKRDPERTQQVLLEHPELGVVQDADRLDAIGAIGIGRAFTFGGAKMPLKSMQLSREHMTEKLDKLMSIMKTETGRKLAEERTERIRIFCAWWDEEARFMRHNAEE</sequence>
<evidence type="ECO:0000313" key="1">
    <source>
        <dbReference type="EMBL" id="KAJ3487002.1"/>
    </source>
</evidence>
<accession>A0ACC1QRB1</accession>
<protein>
    <submittedName>
        <fullName evidence="1">Uncharacterized protein</fullName>
    </submittedName>
</protein>
<organism evidence="1 2">
    <name type="scientific">Lecanicillium saksenae</name>
    <dbReference type="NCBI Taxonomy" id="468837"/>
    <lineage>
        <taxon>Eukaryota</taxon>
        <taxon>Fungi</taxon>
        <taxon>Dikarya</taxon>
        <taxon>Ascomycota</taxon>
        <taxon>Pezizomycotina</taxon>
        <taxon>Sordariomycetes</taxon>
        <taxon>Hypocreomycetidae</taxon>
        <taxon>Hypocreales</taxon>
        <taxon>Cordycipitaceae</taxon>
        <taxon>Lecanicillium</taxon>
    </lineage>
</organism>
<proteinExistence type="predicted"/>